<accession>A0A0E9RAT9</accession>
<protein>
    <submittedName>
        <fullName evidence="1">Uncharacterized protein</fullName>
    </submittedName>
</protein>
<organism evidence="1">
    <name type="scientific">Anguilla anguilla</name>
    <name type="common">European freshwater eel</name>
    <name type="synonym">Muraena anguilla</name>
    <dbReference type="NCBI Taxonomy" id="7936"/>
    <lineage>
        <taxon>Eukaryota</taxon>
        <taxon>Metazoa</taxon>
        <taxon>Chordata</taxon>
        <taxon>Craniata</taxon>
        <taxon>Vertebrata</taxon>
        <taxon>Euteleostomi</taxon>
        <taxon>Actinopterygii</taxon>
        <taxon>Neopterygii</taxon>
        <taxon>Teleostei</taxon>
        <taxon>Anguilliformes</taxon>
        <taxon>Anguillidae</taxon>
        <taxon>Anguilla</taxon>
    </lineage>
</organism>
<reference evidence="1" key="2">
    <citation type="journal article" date="2015" name="Fish Shellfish Immunol.">
        <title>Early steps in the European eel (Anguilla anguilla)-Vibrio vulnificus interaction in the gills: Role of the RtxA13 toxin.</title>
        <authorList>
            <person name="Callol A."/>
            <person name="Pajuelo D."/>
            <person name="Ebbesson L."/>
            <person name="Teles M."/>
            <person name="MacKenzie S."/>
            <person name="Amaro C."/>
        </authorList>
    </citation>
    <scope>NUCLEOTIDE SEQUENCE</scope>
</reference>
<reference evidence="1" key="1">
    <citation type="submission" date="2014-11" db="EMBL/GenBank/DDBJ databases">
        <authorList>
            <person name="Amaro Gonzalez C."/>
        </authorList>
    </citation>
    <scope>NUCLEOTIDE SEQUENCE</scope>
</reference>
<dbReference type="AlphaFoldDB" id="A0A0E9RAT9"/>
<proteinExistence type="predicted"/>
<evidence type="ECO:0000313" key="1">
    <source>
        <dbReference type="EMBL" id="JAH25453.1"/>
    </source>
</evidence>
<sequence length="38" mass="4474">MKKQVFEQTKLKLPNLLLKLNKAKMKFKSKVSKKLKAN</sequence>
<name>A0A0E9RAT9_ANGAN</name>
<dbReference type="EMBL" id="GBXM01083124">
    <property type="protein sequence ID" value="JAH25453.1"/>
    <property type="molecule type" value="Transcribed_RNA"/>
</dbReference>